<protein>
    <submittedName>
        <fullName evidence="1">Uncharacterized protein</fullName>
    </submittedName>
</protein>
<dbReference type="AlphaFoldDB" id="A0A510IFI3"/>
<keyword evidence="1" id="KW-0614">Plasmid</keyword>
<sequence length="57" mass="6630">MFYLLVTPSFASGECRPIWYWTIVYSFVRKADIFGIAKLGKLNIVSRHIYWRGDVSG</sequence>
<proteinExistence type="predicted"/>
<dbReference type="EMBL" id="AP019800">
    <property type="protein sequence ID" value="BBL92449.1"/>
    <property type="molecule type" value="Genomic_DNA"/>
</dbReference>
<gene>
    <name evidence="1" type="ORF">VroAM7_51020</name>
</gene>
<accession>A0A510IFI3</accession>
<dbReference type="Proteomes" id="UP000315115">
    <property type="component" value="Plasmid pAM7"/>
</dbReference>
<geneLocation type="plasmid" evidence="2">
    <name>pam7 dna</name>
</geneLocation>
<reference evidence="2" key="1">
    <citation type="submission" date="2019-07" db="EMBL/GenBank/DDBJ databases">
        <title>Complete Genome Sequences of Vibrion rotiferianus strain AM7.</title>
        <authorList>
            <person name="Miyazaki K."/>
            <person name="Wiseschart A."/>
            <person name="Pootanakit K."/>
            <person name="Ishimori K."/>
            <person name="Kitahara K."/>
        </authorList>
    </citation>
    <scope>NUCLEOTIDE SEQUENCE [LARGE SCALE GENOMIC DNA]</scope>
    <source>
        <strain evidence="2">AM7</strain>
        <plasmid evidence="2">pam7 dna</plasmid>
    </source>
</reference>
<name>A0A510IFI3_9VIBR</name>
<evidence type="ECO:0000313" key="2">
    <source>
        <dbReference type="Proteomes" id="UP000315115"/>
    </source>
</evidence>
<evidence type="ECO:0000313" key="1">
    <source>
        <dbReference type="EMBL" id="BBL92449.1"/>
    </source>
</evidence>
<organism evidence="1 2">
    <name type="scientific">Vibrio rotiferianus</name>
    <dbReference type="NCBI Taxonomy" id="190895"/>
    <lineage>
        <taxon>Bacteria</taxon>
        <taxon>Pseudomonadati</taxon>
        <taxon>Pseudomonadota</taxon>
        <taxon>Gammaproteobacteria</taxon>
        <taxon>Vibrionales</taxon>
        <taxon>Vibrionaceae</taxon>
        <taxon>Vibrio</taxon>
    </lineage>
</organism>